<gene>
    <name evidence="1" type="ORF">Sm_phiM9_071</name>
</gene>
<organism evidence="1 2">
    <name type="scientific">Sinorhizobium phage phiM9</name>
    <dbReference type="NCBI Taxonomy" id="1636182"/>
    <lineage>
        <taxon>Viruses</taxon>
        <taxon>Duplodnaviria</taxon>
        <taxon>Heunggongvirae</taxon>
        <taxon>Uroviricota</taxon>
        <taxon>Caudoviricetes</taxon>
        <taxon>Pootjesviridae</taxon>
        <taxon>Emnonavirus</taxon>
        <taxon>Emnonavirus phiM9</taxon>
    </lineage>
</organism>
<dbReference type="OrthoDB" id="41547at10239"/>
<reference evidence="1 2" key="1">
    <citation type="journal article" date="2015" name="J. Virol.">
        <title>Sinorhizobium meliloti Phage ?M9 Defines a New Group of T4 Superfamily Phages with Unusual Genomic Features but a Common T=16 Capsid.</title>
        <authorList>
            <person name="Johnson M.C."/>
            <person name="Tatum K.B."/>
            <person name="Lynn J.S."/>
            <person name="Brewer T.E."/>
            <person name="Lu S."/>
            <person name="Washburn B.K."/>
            <person name="Stroupe M.E."/>
            <person name="Jones K.M."/>
        </authorList>
    </citation>
    <scope>NUCLEOTIDE SEQUENCE [LARGE SCALE GENOMIC DNA]</scope>
</reference>
<dbReference type="EMBL" id="KP881232">
    <property type="protein sequence ID" value="AKE44701.1"/>
    <property type="molecule type" value="Genomic_DNA"/>
</dbReference>
<proteinExistence type="predicted"/>
<evidence type="ECO:0000313" key="2">
    <source>
        <dbReference type="Proteomes" id="UP000033804"/>
    </source>
</evidence>
<keyword evidence="2" id="KW-1185">Reference proteome</keyword>
<sequence>MKVSMTEWNQACNAVIKKAKESPTSSLIQYAASYALRGLMMYGEERRVQALYILNNMSGWRGEEAKAAREIFKRASKEE</sequence>
<reference evidence="2" key="2">
    <citation type="submission" date="2015-03" db="EMBL/GenBank/DDBJ databases">
        <title>The genome and structure of Sinorhizobium meliloti phage phiM9.</title>
        <authorList>
            <person name="Johnson M.C."/>
            <person name="Tatum K.B."/>
            <person name="Lynn J.S."/>
            <person name="Brewer T.E."/>
            <person name="Washburn B.K."/>
            <person name="Stroupe M.E."/>
            <person name="Jones K.M."/>
        </authorList>
    </citation>
    <scope>NUCLEOTIDE SEQUENCE [LARGE SCALE GENOMIC DNA]</scope>
</reference>
<name>A0A0F6TGQ7_9CAUD</name>
<dbReference type="GeneID" id="26517753"/>
<dbReference type="Proteomes" id="UP000033804">
    <property type="component" value="Segment"/>
</dbReference>
<protein>
    <submittedName>
        <fullName evidence="1">Uncharacterized protein</fullName>
    </submittedName>
</protein>
<dbReference type="KEGG" id="vg:26517753"/>
<evidence type="ECO:0000313" key="1">
    <source>
        <dbReference type="EMBL" id="AKE44701.1"/>
    </source>
</evidence>
<accession>A0A0F6TGQ7</accession>
<dbReference type="RefSeq" id="YP_009189455.1">
    <property type="nucleotide sequence ID" value="NC_028676.1"/>
</dbReference>